<organism evidence="1 2">
    <name type="scientific">Alteromonas lipolytica</name>
    <dbReference type="NCBI Taxonomy" id="1856405"/>
    <lineage>
        <taxon>Bacteria</taxon>
        <taxon>Pseudomonadati</taxon>
        <taxon>Pseudomonadota</taxon>
        <taxon>Gammaproteobacteria</taxon>
        <taxon>Alteromonadales</taxon>
        <taxon>Alteromonadaceae</taxon>
        <taxon>Alteromonas/Salinimonas group</taxon>
        <taxon>Alteromonas</taxon>
    </lineage>
</organism>
<dbReference type="Proteomes" id="UP000176037">
    <property type="component" value="Unassembled WGS sequence"/>
</dbReference>
<evidence type="ECO:0000313" key="2">
    <source>
        <dbReference type="Proteomes" id="UP000176037"/>
    </source>
</evidence>
<sequence length="207" mass="24594">MKIGRRYTWNYYEERFIPRTIEFTMDGFQSEVNAEDDLLKVDVAFELFISAEDELDAYESNVQGSGYDEYRELYKLKLKQKMTSHFFAVSLFHIIEKTIKNEIVRLDNSGSNLPSSLKDCAKKLTKFEQGFDIRHFEDFRYIDKLRQVANSAKHALTVDDNIAQIHRTFKLDDELPCLGDFFHEEKIIPRAWSFLREFHRKVQMNKP</sequence>
<name>A0A1E8FEM0_9ALTE</name>
<gene>
    <name evidence="1" type="ORF">BFC17_21970</name>
</gene>
<protein>
    <submittedName>
        <fullName evidence="1">Uncharacterized protein</fullName>
    </submittedName>
</protein>
<reference evidence="1 2" key="1">
    <citation type="submission" date="2016-09" db="EMBL/GenBank/DDBJ databases">
        <title>Alteromonas lipolytica, a new species isolated from sea water.</title>
        <authorList>
            <person name="Wu Y.-H."/>
            <person name="Cheng H."/>
            <person name="Xu X.-W."/>
        </authorList>
    </citation>
    <scope>NUCLEOTIDE SEQUENCE [LARGE SCALE GENOMIC DNA]</scope>
    <source>
        <strain evidence="1 2">JW12</strain>
    </source>
</reference>
<dbReference type="RefSeq" id="WP_070177135.1">
    <property type="nucleotide sequence ID" value="NZ_BMJR01000011.1"/>
</dbReference>
<dbReference type="STRING" id="1856405.BFC17_21970"/>
<comment type="caution">
    <text evidence="1">The sequence shown here is derived from an EMBL/GenBank/DDBJ whole genome shotgun (WGS) entry which is preliminary data.</text>
</comment>
<keyword evidence="2" id="KW-1185">Reference proteome</keyword>
<accession>A0A1E8FEM0</accession>
<proteinExistence type="predicted"/>
<dbReference type="EMBL" id="MJIC01000014">
    <property type="protein sequence ID" value="OFI34206.1"/>
    <property type="molecule type" value="Genomic_DNA"/>
</dbReference>
<dbReference type="AlphaFoldDB" id="A0A1E8FEM0"/>
<evidence type="ECO:0000313" key="1">
    <source>
        <dbReference type="EMBL" id="OFI34206.1"/>
    </source>
</evidence>